<evidence type="ECO:0000313" key="2">
    <source>
        <dbReference type="Proteomes" id="UP000248329"/>
    </source>
</evidence>
<organism evidence="1 2">
    <name type="scientific">Candidatus Methanogaster sp</name>
    <dbReference type="NCBI Taxonomy" id="3386292"/>
    <lineage>
        <taxon>Archaea</taxon>
        <taxon>Methanobacteriati</taxon>
        <taxon>Methanobacteriota</taxon>
        <taxon>Stenosarchaea group</taxon>
        <taxon>Methanomicrobia</taxon>
        <taxon>Methanosarcinales</taxon>
        <taxon>ANME-2 cluster</taxon>
        <taxon>Candidatus Methanogasteraceae</taxon>
        <taxon>Candidatus Methanogaster</taxon>
    </lineage>
</organism>
<evidence type="ECO:0000313" key="1">
    <source>
        <dbReference type="EMBL" id="PXF60756.1"/>
    </source>
</evidence>
<accession>A0AC61L2W3</accession>
<dbReference type="EMBL" id="PQXF01000012">
    <property type="protein sequence ID" value="PXF60756.1"/>
    <property type="molecule type" value="Genomic_DNA"/>
</dbReference>
<sequence>MASADTYTVKLCDENSGFAGQFVSISMSDATIIGVVTGVSHSIREDMVGYISQDKKIKYQPYIEDYKNSYCTVHGLGTLSDGDGDGAVYAIDRSPHIDDPVKPASHDEIVRFHTAGKRPHAPYLHDLRDRLQSPVILKMIDEIRDAVPESEKMLDLVRKYMKRIA</sequence>
<proteinExistence type="predicted"/>
<protein>
    <submittedName>
        <fullName evidence="1">Uncharacterized protein</fullName>
    </submittedName>
</protein>
<gene>
    <name evidence="1" type="ORF">C4B59_07990</name>
</gene>
<reference evidence="1" key="1">
    <citation type="submission" date="2018-01" db="EMBL/GenBank/DDBJ databases">
        <authorList>
            <person name="Krukenberg V."/>
        </authorList>
    </citation>
    <scope>NUCLEOTIDE SEQUENCE</scope>
    <source>
        <strain evidence="1">E20ANME2</strain>
    </source>
</reference>
<comment type="caution">
    <text evidence="1">The sequence shown here is derived from an EMBL/GenBank/DDBJ whole genome shotgun (WGS) entry which is preliminary data.</text>
</comment>
<name>A0AC61L2W3_9EURY</name>
<dbReference type="Proteomes" id="UP000248329">
    <property type="component" value="Unassembled WGS sequence"/>
</dbReference>